<dbReference type="EMBL" id="MT310850">
    <property type="protein sequence ID" value="QJD49619.1"/>
    <property type="molecule type" value="Genomic_DNA"/>
</dbReference>
<evidence type="ECO:0000313" key="1">
    <source>
        <dbReference type="EMBL" id="QJD49619.1"/>
    </source>
</evidence>
<dbReference type="RefSeq" id="YP_009859452.1">
    <property type="nucleotide sequence ID" value="NC_048876.1"/>
</dbReference>
<keyword evidence="2" id="KW-1185">Reference proteome</keyword>
<evidence type="ECO:0000313" key="2">
    <source>
        <dbReference type="Proteomes" id="UP000501526"/>
    </source>
</evidence>
<dbReference type="Proteomes" id="UP000501526">
    <property type="component" value="Segment"/>
</dbReference>
<gene>
    <name evidence="1" type="primary">42</name>
    <name evidence="1" type="ORF">SEA_SECRETARIAT_42</name>
</gene>
<name>A0A6M3SVN8_9CAUD</name>
<reference evidence="1 2" key="1">
    <citation type="submission" date="2020-04" db="EMBL/GenBank/DDBJ databases">
        <authorList>
            <person name="Chase M.A."/>
            <person name="Coleman C.N."/>
            <person name="Cunha M.O."/>
            <person name="Daffner M."/>
            <person name="Deam C.J."/>
            <person name="Deloso L.J."/>
            <person name="Desomma A.M."/>
            <person name="Gallardo J."/>
            <person name="Horne M.E."/>
            <person name="Kanahan O.P."/>
            <person name="Lam V."/>
            <person name="Morgan R.T."/>
            <person name="Mustor E.M."/>
            <person name="Ricardo-Iglesias M."/>
            <person name="Sartorio C.J."/>
            <person name="Sciacchitano A.R."/>
            <person name="Tvenstrup A.W."/>
            <person name="Wood A.R."/>
            <person name="Pollenz R.S."/>
            <person name="Garlena R.A."/>
            <person name="Russell D.A."/>
            <person name="Pope W.H."/>
            <person name="Jacobs-Sera D."/>
            <person name="Hatfull G.F."/>
        </authorList>
    </citation>
    <scope>NUCLEOTIDE SEQUENCE [LARGE SCALE GENOMIC DNA]</scope>
</reference>
<accession>A0A6M3SVN8</accession>
<proteinExistence type="predicted"/>
<sequence>MIKGDHGLLSTALVALVIFEGFALVKMSNGSRYKELKIEVLQDVARYYADILEKNEVQLTDYDVIALNAILERGPAIKSGRGN</sequence>
<dbReference type="KEGG" id="vg:55630552"/>
<dbReference type="GeneID" id="55630552"/>
<organism evidence="1 2">
    <name type="scientific">Gordonia phage Secretariat</name>
    <dbReference type="NCBI Taxonomy" id="2725616"/>
    <lineage>
        <taxon>Viruses</taxon>
        <taxon>Duplodnaviria</taxon>
        <taxon>Heunggongvirae</taxon>
        <taxon>Uroviricota</taxon>
        <taxon>Caudoviricetes</taxon>
        <taxon>Deejayvirinae</taxon>
        <taxon>Secretariatvirus</taxon>
        <taxon>Secretariatvirus secretariat</taxon>
    </lineage>
</organism>
<protein>
    <submittedName>
        <fullName evidence="1">Membrane protein</fullName>
    </submittedName>
</protein>